<sequence>MESLRQKLMADKNLYPQTISVGSSSSDDVPQPRKPLKRTDPTNGSKVRQPVRVIESDSDDDEIVSKPIKPVATTTKKYELHLGKATDLAAPKHFPPTKVIPQPAPKPVVIEDNDREEGVNVEADVNSQDEYDYSGKSATQIEDDVKELFKGTAVNYEVKIKEGDDIVENFAHDFKLLRHQIQAREWMRERETGNSRGGILADDMGLGKTIQTLVRIVEGKPHKSDRSRGYIPSTLVIAPTSLATQWEEETQRLVPSLRVLLHTGPSRTRDPAKFEQYHVVITTYGTVQSEFSADPEKKRATKALFAVKWWRIVLDEAHTIKNRSTKSAKACFELEGNHRWCLTGTPIQNKVEEFFSLVHFLRVKPLNDWGVFKQRIVDPLKKGRAKAPMKRLHAVLKFIMLRRSKDDTINGIRILDLPPKTIVVVKCDFNKQERRFYNSLEVKMMDVMAKIQRTNDNRSYMHMLTLLLRLRQACNHPLLVNGSWKTDEDAVINQPENPTQEDDDDGKDLVKALDSLNLSAASKCQLCFIDLANPKNTHCSSCQVIVAKNVSTSDSDSAKIRKVVELVNGIEQRSNKTEKIIIFSQFTMMLRLIQEVLNERGLKFVQYDGSMNQKERQKVVDKIKTDKETRIILMSFKAGGVGDSVQGHNVTTGLNLTACNNVILVDLWWNPALEDQAFGRAHRIGQKKPVNIWKLTIEGTVEERILALQEKKRELAESALSGEAMSKVGTLGMDELMDLFKPNYDHEEEEDDD</sequence>
<reference evidence="1" key="2">
    <citation type="journal article" date="2020" name="Nat. Commun.">
        <title>Large-scale genome sequencing of mycorrhizal fungi provides insights into the early evolution of symbiotic traits.</title>
        <authorList>
            <person name="Miyauchi S."/>
            <person name="Kiss E."/>
            <person name="Kuo A."/>
            <person name="Drula E."/>
            <person name="Kohler A."/>
            <person name="Sanchez-Garcia M."/>
            <person name="Morin E."/>
            <person name="Andreopoulos B."/>
            <person name="Barry K.W."/>
            <person name="Bonito G."/>
            <person name="Buee M."/>
            <person name="Carver A."/>
            <person name="Chen C."/>
            <person name="Cichocki N."/>
            <person name="Clum A."/>
            <person name="Culley D."/>
            <person name="Crous P.W."/>
            <person name="Fauchery L."/>
            <person name="Girlanda M."/>
            <person name="Hayes R.D."/>
            <person name="Keri Z."/>
            <person name="LaButti K."/>
            <person name="Lipzen A."/>
            <person name="Lombard V."/>
            <person name="Magnuson J."/>
            <person name="Maillard F."/>
            <person name="Murat C."/>
            <person name="Nolan M."/>
            <person name="Ohm R.A."/>
            <person name="Pangilinan J."/>
            <person name="Pereira M.F."/>
            <person name="Perotto S."/>
            <person name="Peter M."/>
            <person name="Pfister S."/>
            <person name="Riley R."/>
            <person name="Sitrit Y."/>
            <person name="Stielow J.B."/>
            <person name="Szollosi G."/>
            <person name="Zifcakova L."/>
            <person name="Stursova M."/>
            <person name="Spatafora J.W."/>
            <person name="Tedersoo L."/>
            <person name="Vaario L.M."/>
            <person name="Yamada A."/>
            <person name="Yan M."/>
            <person name="Wang P."/>
            <person name="Xu J."/>
            <person name="Bruns T."/>
            <person name="Baldrian P."/>
            <person name="Vilgalys R."/>
            <person name="Dunand C."/>
            <person name="Henrissat B."/>
            <person name="Grigoriev I.V."/>
            <person name="Hibbett D."/>
            <person name="Nagy L.G."/>
            <person name="Martin F.M."/>
        </authorList>
    </citation>
    <scope>NUCLEOTIDE SEQUENCE</scope>
    <source>
        <strain evidence="1">P2</strain>
    </source>
</reference>
<gene>
    <name evidence="1" type="ORF">BDM02DRAFT_3263042</name>
</gene>
<dbReference type="Proteomes" id="UP000886501">
    <property type="component" value="Unassembled WGS sequence"/>
</dbReference>
<comment type="caution">
    <text evidence="1">The sequence shown here is derived from an EMBL/GenBank/DDBJ whole genome shotgun (WGS) entry which is preliminary data.</text>
</comment>
<evidence type="ECO:0000313" key="2">
    <source>
        <dbReference type="Proteomes" id="UP000886501"/>
    </source>
</evidence>
<dbReference type="EMBL" id="MU118098">
    <property type="protein sequence ID" value="KAF9645233.1"/>
    <property type="molecule type" value="Genomic_DNA"/>
</dbReference>
<evidence type="ECO:0000313" key="1">
    <source>
        <dbReference type="EMBL" id="KAF9645233.1"/>
    </source>
</evidence>
<accession>A0ACB6Z7G7</accession>
<name>A0ACB6Z7G7_THEGA</name>
<reference evidence="1" key="1">
    <citation type="submission" date="2019-10" db="EMBL/GenBank/DDBJ databases">
        <authorList>
            <consortium name="DOE Joint Genome Institute"/>
            <person name="Kuo A."/>
            <person name="Miyauchi S."/>
            <person name="Kiss E."/>
            <person name="Drula E."/>
            <person name="Kohler A."/>
            <person name="Sanchez-Garcia M."/>
            <person name="Andreopoulos B."/>
            <person name="Barry K.W."/>
            <person name="Bonito G."/>
            <person name="Buee M."/>
            <person name="Carver A."/>
            <person name="Chen C."/>
            <person name="Cichocki N."/>
            <person name="Clum A."/>
            <person name="Culley D."/>
            <person name="Crous P.W."/>
            <person name="Fauchery L."/>
            <person name="Girlanda M."/>
            <person name="Hayes R."/>
            <person name="Keri Z."/>
            <person name="Labutti K."/>
            <person name="Lipzen A."/>
            <person name="Lombard V."/>
            <person name="Magnuson J."/>
            <person name="Maillard F."/>
            <person name="Morin E."/>
            <person name="Murat C."/>
            <person name="Nolan M."/>
            <person name="Ohm R."/>
            <person name="Pangilinan J."/>
            <person name="Pereira M."/>
            <person name="Perotto S."/>
            <person name="Peter M."/>
            <person name="Riley R."/>
            <person name="Sitrit Y."/>
            <person name="Stielow B."/>
            <person name="Szollosi G."/>
            <person name="Zifcakova L."/>
            <person name="Stursova M."/>
            <person name="Spatafora J.W."/>
            <person name="Tedersoo L."/>
            <person name="Vaario L.-M."/>
            <person name="Yamada A."/>
            <person name="Yan M."/>
            <person name="Wang P."/>
            <person name="Xu J."/>
            <person name="Bruns T."/>
            <person name="Baldrian P."/>
            <person name="Vilgalys R."/>
            <person name="Henrissat B."/>
            <person name="Grigoriev I.V."/>
            <person name="Hibbett D."/>
            <person name="Nagy L.G."/>
            <person name="Martin F.M."/>
        </authorList>
    </citation>
    <scope>NUCLEOTIDE SEQUENCE</scope>
    <source>
        <strain evidence="1">P2</strain>
    </source>
</reference>
<protein>
    <submittedName>
        <fullName evidence="1">Uncharacterized protein</fullName>
    </submittedName>
</protein>
<keyword evidence="2" id="KW-1185">Reference proteome</keyword>
<proteinExistence type="predicted"/>
<organism evidence="1 2">
    <name type="scientific">Thelephora ganbajun</name>
    <name type="common">Ganba fungus</name>
    <dbReference type="NCBI Taxonomy" id="370292"/>
    <lineage>
        <taxon>Eukaryota</taxon>
        <taxon>Fungi</taxon>
        <taxon>Dikarya</taxon>
        <taxon>Basidiomycota</taxon>
        <taxon>Agaricomycotina</taxon>
        <taxon>Agaricomycetes</taxon>
        <taxon>Thelephorales</taxon>
        <taxon>Thelephoraceae</taxon>
        <taxon>Thelephora</taxon>
    </lineage>
</organism>